<keyword evidence="1" id="KW-0808">Transferase</keyword>
<keyword evidence="1" id="KW-0328">Glycosyltransferase</keyword>
<proteinExistence type="predicted"/>
<dbReference type="SUPFAM" id="SSF56399">
    <property type="entry name" value="ADP-ribosylation"/>
    <property type="match status" value="1"/>
</dbReference>
<evidence type="ECO:0000259" key="2">
    <source>
        <dbReference type="PROSITE" id="PS51059"/>
    </source>
</evidence>
<reference evidence="3" key="1">
    <citation type="submission" date="2023-10" db="EMBL/GenBank/DDBJ databases">
        <authorList>
            <person name="Chen Y."/>
            <person name="Shah S."/>
            <person name="Dougan E. K."/>
            <person name="Thang M."/>
            <person name="Chan C."/>
        </authorList>
    </citation>
    <scope>NUCLEOTIDE SEQUENCE [LARGE SCALE GENOMIC DNA]</scope>
</reference>
<evidence type="ECO:0000313" key="3">
    <source>
        <dbReference type="EMBL" id="CAK0827595.1"/>
    </source>
</evidence>
<dbReference type="InterPro" id="IPR012317">
    <property type="entry name" value="Poly(ADP-ribose)pol_cat_dom"/>
</dbReference>
<dbReference type="PROSITE" id="PS51059">
    <property type="entry name" value="PARP_CATALYTIC"/>
    <property type="match status" value="1"/>
</dbReference>
<dbReference type="Proteomes" id="UP001189429">
    <property type="component" value="Unassembled WGS sequence"/>
</dbReference>
<evidence type="ECO:0000256" key="1">
    <source>
        <dbReference type="RuleBase" id="RU362114"/>
    </source>
</evidence>
<dbReference type="PANTHER" id="PTHR45740">
    <property type="entry name" value="POLY [ADP-RIBOSE] POLYMERASE"/>
    <property type="match status" value="1"/>
</dbReference>
<sequence length="187" mass="20526">MAAQNAAIGSSPFRSKCVRSKKVSKAVGSSRKLLFAKRSFSRNLSSTSVNEFFLFHGTNPSAAQAICQSGFNVDLSGSNKGALYGPGVYLAESSAKADEYAGDDKEGIYKGLFAMLLCRASLGNPIINEEVQPDKEEIHRLLQAHDKHSVVGDREKARGTYREFVVRDGRGVYPAYVIIYRRKKAKK</sequence>
<gene>
    <name evidence="3" type="ORF">PCOR1329_LOCUS27099</name>
</gene>
<dbReference type="Gene3D" id="3.90.228.10">
    <property type="match status" value="1"/>
</dbReference>
<organism evidence="3 4">
    <name type="scientific">Prorocentrum cordatum</name>
    <dbReference type="NCBI Taxonomy" id="2364126"/>
    <lineage>
        <taxon>Eukaryota</taxon>
        <taxon>Sar</taxon>
        <taxon>Alveolata</taxon>
        <taxon>Dinophyceae</taxon>
        <taxon>Prorocentrales</taxon>
        <taxon>Prorocentraceae</taxon>
        <taxon>Prorocentrum</taxon>
    </lineage>
</organism>
<comment type="caution">
    <text evidence="3">The sequence shown here is derived from an EMBL/GenBank/DDBJ whole genome shotgun (WGS) entry which is preliminary data.</text>
</comment>
<dbReference type="InterPro" id="IPR051712">
    <property type="entry name" value="ARTD-AVP"/>
</dbReference>
<feature type="domain" description="PARP catalytic" evidence="2">
    <location>
        <begin position="1"/>
        <end position="187"/>
    </location>
</feature>
<name>A0ABN9S841_9DINO</name>
<dbReference type="EMBL" id="CAUYUJ010009768">
    <property type="protein sequence ID" value="CAK0827595.1"/>
    <property type="molecule type" value="Genomic_DNA"/>
</dbReference>
<keyword evidence="4" id="KW-1185">Reference proteome</keyword>
<dbReference type="Pfam" id="PF00644">
    <property type="entry name" value="PARP"/>
    <property type="match status" value="1"/>
</dbReference>
<dbReference type="PANTHER" id="PTHR45740:SF2">
    <property type="entry name" value="POLY [ADP-RIBOSE] POLYMERASE"/>
    <property type="match status" value="1"/>
</dbReference>
<protein>
    <recommendedName>
        <fullName evidence="1">Poly [ADP-ribose] polymerase</fullName>
        <shortName evidence="1">PARP</shortName>
        <ecNumber evidence="1">2.4.2.-</ecNumber>
    </recommendedName>
</protein>
<accession>A0ABN9S841</accession>
<keyword evidence="1" id="KW-0520">NAD</keyword>
<evidence type="ECO:0000313" key="4">
    <source>
        <dbReference type="Proteomes" id="UP001189429"/>
    </source>
</evidence>
<dbReference type="EC" id="2.4.2.-" evidence="1"/>